<proteinExistence type="predicted"/>
<name>A0A292PK79_9PEZI</name>
<accession>A0A292PK79</accession>
<evidence type="ECO:0000313" key="1">
    <source>
        <dbReference type="EMBL" id="CUS07018.1"/>
    </source>
</evidence>
<gene>
    <name evidence="1" type="ORF">GSTUAT00008904001</name>
</gene>
<organism evidence="1 2">
    <name type="scientific">Tuber aestivum</name>
    <name type="common">summer truffle</name>
    <dbReference type="NCBI Taxonomy" id="59557"/>
    <lineage>
        <taxon>Eukaryota</taxon>
        <taxon>Fungi</taxon>
        <taxon>Dikarya</taxon>
        <taxon>Ascomycota</taxon>
        <taxon>Pezizomycotina</taxon>
        <taxon>Pezizomycetes</taxon>
        <taxon>Pezizales</taxon>
        <taxon>Tuberaceae</taxon>
        <taxon>Tuber</taxon>
    </lineage>
</organism>
<dbReference type="EMBL" id="LN891265">
    <property type="protein sequence ID" value="CUS07018.1"/>
    <property type="molecule type" value="Genomic_DNA"/>
</dbReference>
<reference evidence="1" key="1">
    <citation type="submission" date="2015-10" db="EMBL/GenBank/DDBJ databases">
        <authorList>
            <person name="Regsiter A."/>
            <person name="william w."/>
        </authorList>
    </citation>
    <scope>NUCLEOTIDE SEQUENCE</scope>
    <source>
        <strain evidence="1">Montdore</strain>
    </source>
</reference>
<protein>
    <submittedName>
        <fullName evidence="1">Uncharacterized protein</fullName>
    </submittedName>
</protein>
<keyword evidence="2" id="KW-1185">Reference proteome</keyword>
<sequence length="144" mass="15460">MMHGTRNGGHRRQHDGSLWASRSLCCDWCSVGLGSRNGLVVRSLGKGARRGWNGPREGICKDNRPGKFNRLGVKGAEAVPVPAAADDDDDDEIDELLLMLLLLLPPLVPVAAAVRVEAAIVLVIRSDWLSKRLWSAATEGAIAA</sequence>
<dbReference type="Proteomes" id="UP001412239">
    <property type="component" value="Unassembled WGS sequence"/>
</dbReference>
<evidence type="ECO:0000313" key="2">
    <source>
        <dbReference type="Proteomes" id="UP001412239"/>
    </source>
</evidence>
<dbReference type="AlphaFoldDB" id="A0A292PK79"/>